<reference evidence="4" key="2">
    <citation type="submission" date="2018-07" db="EMBL/GenBank/DDBJ databases">
        <authorList>
            <person name="Quirk P.G."/>
            <person name="Krulwich T.A."/>
        </authorList>
    </citation>
    <scope>NUCLEOTIDE SEQUENCE</scope>
</reference>
<dbReference type="EMBL" id="UFQS01003533">
    <property type="protein sequence ID" value="SSX15743.1"/>
    <property type="molecule type" value="Genomic_DNA"/>
</dbReference>
<evidence type="ECO:0000256" key="2">
    <source>
        <dbReference type="SAM" id="SignalP"/>
    </source>
</evidence>
<evidence type="ECO:0000313" key="3">
    <source>
        <dbReference type="EMBL" id="SSX15743.1"/>
    </source>
</evidence>
<keyword evidence="1" id="KW-0472">Membrane</keyword>
<evidence type="ECO:0000256" key="1">
    <source>
        <dbReference type="SAM" id="Phobius"/>
    </source>
</evidence>
<feature type="chain" id="PRO_5033342960" evidence="2">
    <location>
        <begin position="20"/>
        <end position="139"/>
    </location>
</feature>
<sequence length="139" mass="15922">MKFLWIFTVIFSMVVLVLGHHQTCPLPFAKDGNECITGRPVKGECPPNSTYKVYRLHSESDVVKMKKLLIFSLILSLVMMLFGHHGHCPDPFMRDGHECVADKMEEGDCPLNSSFNETISKCVMCRDFEENEEDLHDKK</sequence>
<proteinExistence type="predicted"/>
<evidence type="ECO:0000313" key="4">
    <source>
        <dbReference type="EMBL" id="SSX35095.1"/>
    </source>
</evidence>
<accession>A0A336LGF0</accession>
<keyword evidence="1" id="KW-1133">Transmembrane helix</keyword>
<organism evidence="3">
    <name type="scientific">Culicoides sonorensis</name>
    <name type="common">Biting midge</name>
    <dbReference type="NCBI Taxonomy" id="179676"/>
    <lineage>
        <taxon>Eukaryota</taxon>
        <taxon>Metazoa</taxon>
        <taxon>Ecdysozoa</taxon>
        <taxon>Arthropoda</taxon>
        <taxon>Hexapoda</taxon>
        <taxon>Insecta</taxon>
        <taxon>Pterygota</taxon>
        <taxon>Neoptera</taxon>
        <taxon>Endopterygota</taxon>
        <taxon>Diptera</taxon>
        <taxon>Nematocera</taxon>
        <taxon>Chironomoidea</taxon>
        <taxon>Ceratopogonidae</taxon>
        <taxon>Ceratopogoninae</taxon>
        <taxon>Culicoides</taxon>
        <taxon>Monoculicoides</taxon>
    </lineage>
</organism>
<protein>
    <submittedName>
        <fullName evidence="3">CSON009088 protein</fullName>
    </submittedName>
</protein>
<feature type="signal peptide" evidence="2">
    <location>
        <begin position="1"/>
        <end position="19"/>
    </location>
</feature>
<name>A0A336LGF0_CULSO</name>
<dbReference type="VEuPathDB" id="VectorBase:CSON009088"/>
<reference evidence="3" key="1">
    <citation type="submission" date="2018-04" db="EMBL/GenBank/DDBJ databases">
        <authorList>
            <person name="Go L.Y."/>
            <person name="Mitchell J.A."/>
        </authorList>
    </citation>
    <scope>NUCLEOTIDE SEQUENCE</scope>
    <source>
        <tissue evidence="3">Whole organism</tissue>
    </source>
</reference>
<keyword evidence="2" id="KW-0732">Signal</keyword>
<gene>
    <name evidence="3" type="primary">CSON009088</name>
</gene>
<dbReference type="EMBL" id="UFQT01003533">
    <property type="protein sequence ID" value="SSX35095.1"/>
    <property type="molecule type" value="Genomic_DNA"/>
</dbReference>
<keyword evidence="1" id="KW-0812">Transmembrane</keyword>
<feature type="transmembrane region" description="Helical" evidence="1">
    <location>
        <begin position="68"/>
        <end position="84"/>
    </location>
</feature>
<dbReference type="AlphaFoldDB" id="A0A336LGF0"/>